<reference evidence="1" key="1">
    <citation type="journal article" date="2021" name="Evol. Appl.">
        <title>The genome of the Pyrenean desman and the effects of bottlenecks and inbreeding on the genomic landscape of an endangered species.</title>
        <authorList>
            <person name="Escoda L."/>
            <person name="Castresana J."/>
        </authorList>
    </citation>
    <scope>NUCLEOTIDE SEQUENCE</scope>
    <source>
        <strain evidence="1">IBE-C5619</strain>
    </source>
</reference>
<keyword evidence="2" id="KW-1185">Reference proteome</keyword>
<dbReference type="EMBL" id="JAGFMF010011393">
    <property type="protein sequence ID" value="KAG8524202.1"/>
    <property type="molecule type" value="Genomic_DNA"/>
</dbReference>
<sequence>MENMFRGKRQILKMMRQGKANRLSSLIAV</sequence>
<evidence type="ECO:0000313" key="1">
    <source>
        <dbReference type="EMBL" id="KAG8524202.1"/>
    </source>
</evidence>
<evidence type="ECO:0000313" key="2">
    <source>
        <dbReference type="Proteomes" id="UP000700334"/>
    </source>
</evidence>
<proteinExistence type="predicted"/>
<organism evidence="1 2">
    <name type="scientific">Galemys pyrenaicus</name>
    <name type="common">Iberian desman</name>
    <name type="synonym">Pyrenean desman</name>
    <dbReference type="NCBI Taxonomy" id="202257"/>
    <lineage>
        <taxon>Eukaryota</taxon>
        <taxon>Metazoa</taxon>
        <taxon>Chordata</taxon>
        <taxon>Craniata</taxon>
        <taxon>Vertebrata</taxon>
        <taxon>Euteleostomi</taxon>
        <taxon>Mammalia</taxon>
        <taxon>Eutheria</taxon>
        <taxon>Laurasiatheria</taxon>
        <taxon>Eulipotyphla</taxon>
        <taxon>Talpidae</taxon>
        <taxon>Galemys</taxon>
    </lineage>
</organism>
<comment type="caution">
    <text evidence="1">The sequence shown here is derived from an EMBL/GenBank/DDBJ whole genome shotgun (WGS) entry which is preliminary data.</text>
</comment>
<gene>
    <name evidence="1" type="ORF">J0S82_008486</name>
</gene>
<accession>A0A8J6AW11</accession>
<dbReference type="Proteomes" id="UP000700334">
    <property type="component" value="Unassembled WGS sequence"/>
</dbReference>
<dbReference type="AlphaFoldDB" id="A0A8J6AW11"/>
<name>A0A8J6AW11_GALPY</name>
<protein>
    <submittedName>
        <fullName evidence="1">Uncharacterized protein</fullName>
    </submittedName>
</protein>